<proteinExistence type="predicted"/>
<organism evidence="4 5">
    <name type="scientific">Hymenobacter daecheongensis DSM 21074</name>
    <dbReference type="NCBI Taxonomy" id="1121955"/>
    <lineage>
        <taxon>Bacteria</taxon>
        <taxon>Pseudomonadati</taxon>
        <taxon>Bacteroidota</taxon>
        <taxon>Cytophagia</taxon>
        <taxon>Cytophagales</taxon>
        <taxon>Hymenobacteraceae</taxon>
        <taxon>Hymenobacter</taxon>
    </lineage>
</organism>
<dbReference type="InterPro" id="IPR010559">
    <property type="entry name" value="Sig_transdc_His_kin_internal"/>
</dbReference>
<feature type="compositionally biased region" description="Low complexity" evidence="1">
    <location>
        <begin position="124"/>
        <end position="133"/>
    </location>
</feature>
<dbReference type="InterPro" id="IPR050640">
    <property type="entry name" value="Bact_2-comp_sensor_kinase"/>
</dbReference>
<keyword evidence="4" id="KW-0808">Transferase</keyword>
<keyword evidence="2" id="KW-1133">Transmembrane helix</keyword>
<keyword evidence="4" id="KW-0418">Kinase</keyword>
<keyword evidence="5" id="KW-1185">Reference proteome</keyword>
<protein>
    <submittedName>
        <fullName evidence="4">Histidine kinase</fullName>
    </submittedName>
</protein>
<dbReference type="Proteomes" id="UP000184418">
    <property type="component" value="Unassembled WGS sequence"/>
</dbReference>
<feature type="transmembrane region" description="Helical" evidence="2">
    <location>
        <begin position="148"/>
        <end position="168"/>
    </location>
</feature>
<dbReference type="EMBL" id="FQYN01000001">
    <property type="protein sequence ID" value="SHI32788.1"/>
    <property type="molecule type" value="Genomic_DNA"/>
</dbReference>
<accession>A0A1M6A8J3</accession>
<dbReference type="PANTHER" id="PTHR34220:SF7">
    <property type="entry name" value="SENSOR HISTIDINE KINASE YPDA"/>
    <property type="match status" value="1"/>
</dbReference>
<reference evidence="4 5" key="1">
    <citation type="submission" date="2016-11" db="EMBL/GenBank/DDBJ databases">
        <authorList>
            <person name="Jaros S."/>
            <person name="Januszkiewicz K."/>
            <person name="Wedrychowicz H."/>
        </authorList>
    </citation>
    <scope>NUCLEOTIDE SEQUENCE [LARGE SCALE GENOMIC DNA]</scope>
    <source>
        <strain evidence="4 5">DSM 21074</strain>
    </source>
</reference>
<keyword evidence="2" id="KW-0472">Membrane</keyword>
<dbReference type="AlphaFoldDB" id="A0A1M6A8J3"/>
<keyword evidence="2" id="KW-0812">Transmembrane</keyword>
<evidence type="ECO:0000259" key="3">
    <source>
        <dbReference type="Pfam" id="PF06580"/>
    </source>
</evidence>
<feature type="transmembrane region" description="Helical" evidence="2">
    <location>
        <begin position="44"/>
        <end position="64"/>
    </location>
</feature>
<dbReference type="InterPro" id="IPR036890">
    <property type="entry name" value="HATPase_C_sf"/>
</dbReference>
<evidence type="ECO:0000256" key="2">
    <source>
        <dbReference type="SAM" id="Phobius"/>
    </source>
</evidence>
<gene>
    <name evidence="4" type="ORF">SAMN02745146_0545</name>
</gene>
<feature type="region of interest" description="Disordered" evidence="1">
    <location>
        <begin position="104"/>
        <end position="139"/>
    </location>
</feature>
<feature type="transmembrane region" description="Helical" evidence="2">
    <location>
        <begin position="12"/>
        <end position="32"/>
    </location>
</feature>
<feature type="transmembrane region" description="Helical" evidence="2">
    <location>
        <begin position="76"/>
        <end position="98"/>
    </location>
</feature>
<dbReference type="STRING" id="1121955.SAMN02745146_0545"/>
<feature type="domain" description="Signal transduction histidine kinase internal region" evidence="3">
    <location>
        <begin position="190"/>
        <end position="265"/>
    </location>
</feature>
<dbReference type="SUPFAM" id="SSF55874">
    <property type="entry name" value="ATPase domain of HSP90 chaperone/DNA topoisomerase II/histidine kinase"/>
    <property type="match status" value="1"/>
</dbReference>
<dbReference type="PANTHER" id="PTHR34220">
    <property type="entry name" value="SENSOR HISTIDINE KINASE YPDA"/>
    <property type="match status" value="1"/>
</dbReference>
<evidence type="ECO:0000313" key="4">
    <source>
        <dbReference type="EMBL" id="SHI32788.1"/>
    </source>
</evidence>
<name>A0A1M6A8J3_9BACT</name>
<evidence type="ECO:0000313" key="5">
    <source>
        <dbReference type="Proteomes" id="UP000184418"/>
    </source>
</evidence>
<dbReference type="Pfam" id="PF06580">
    <property type="entry name" value="His_kinase"/>
    <property type="match status" value="1"/>
</dbReference>
<dbReference type="Gene3D" id="3.30.565.10">
    <property type="entry name" value="Histidine kinase-like ATPase, C-terminal domain"/>
    <property type="match status" value="1"/>
</dbReference>
<dbReference type="GO" id="GO:0016020">
    <property type="term" value="C:membrane"/>
    <property type="evidence" value="ECO:0007669"/>
    <property type="project" value="InterPro"/>
</dbReference>
<evidence type="ECO:0000256" key="1">
    <source>
        <dbReference type="SAM" id="MobiDB-lite"/>
    </source>
</evidence>
<dbReference type="GO" id="GO:0000155">
    <property type="term" value="F:phosphorelay sensor kinase activity"/>
    <property type="evidence" value="ECO:0007669"/>
    <property type="project" value="InterPro"/>
</dbReference>
<sequence length="382" mass="41666">MTIAPTQRLTTAVSQAATVALPALLPLLPPLLRGELRGWAAWGAHLLVSGLLVGLYFLNTRVALPRLLLRGRGGAYLLLAAGLIAAVLGISQLSGIGLTRGALGQHGRPRPDAAADRPGPPGPLGVTPGDAPMGPGGGRGPLRRVNDFAMILLLSNILVLGAGTLNVLNQRRLDEAEGRRRAERARLETELAYLRTQLNPHVFFNTLNTIYALTELDVEQARQALLRLSRLMRYLLAQTHETQVQLSQEVEFLTDYVGLMQLRLTPNMQVVFERPETLRNGLLATMLLQPFVENAFKYGVSTTQPATIFIGLTQDPADGTLTFEVRNQVFPVPQSGFAVGSGIGLSNTRRRLELLYPGRHILRVTEHTDTDEFTIHLTLPLT</sequence>